<reference evidence="1 2" key="1">
    <citation type="submission" date="2016-01" db="EMBL/GenBank/DDBJ databases">
        <title>Complete Genome Sequence of Paenibacillus yonginensis DCY84, a novel Plant Growth-Promoting Bacteria with Elicitation of Induced Systemic Resistance.</title>
        <authorList>
            <person name="Kim Y.J."/>
            <person name="Yang D.C."/>
            <person name="Sukweenadhi J."/>
        </authorList>
    </citation>
    <scope>NUCLEOTIDE SEQUENCE [LARGE SCALE GENOMIC DNA]</scope>
    <source>
        <strain evidence="1 2">DCY84</strain>
    </source>
</reference>
<dbReference type="KEGG" id="pyg:AWM70_15460"/>
<organism evidence="1 2">
    <name type="scientific">Paenibacillus yonginensis</name>
    <dbReference type="NCBI Taxonomy" id="1462996"/>
    <lineage>
        <taxon>Bacteria</taxon>
        <taxon>Bacillati</taxon>
        <taxon>Bacillota</taxon>
        <taxon>Bacilli</taxon>
        <taxon>Bacillales</taxon>
        <taxon>Paenibacillaceae</taxon>
        <taxon>Paenibacillus</taxon>
    </lineage>
</organism>
<dbReference type="RefSeq" id="WP_068700733.1">
    <property type="nucleotide sequence ID" value="NZ_CP014167.1"/>
</dbReference>
<accession>A0A1B1N790</accession>
<keyword evidence="2" id="KW-1185">Reference proteome</keyword>
<sequence length="106" mass="12318">MPLQGPKPKHQNSLPTPRKIRRSCSKELYRAVKRMNLYIPEEKLEAGEALYYKKVIGNLIWIAENQSNRKLLADWWDEAVSGELAELWEVDQEKLKQAFRAAFCGS</sequence>
<protein>
    <submittedName>
        <fullName evidence="1">Dehydrogenase</fullName>
    </submittedName>
</protein>
<gene>
    <name evidence="1" type="ORF">AWM70_15460</name>
</gene>
<evidence type="ECO:0000313" key="1">
    <source>
        <dbReference type="EMBL" id="ANS77271.1"/>
    </source>
</evidence>
<dbReference type="Proteomes" id="UP000092573">
    <property type="component" value="Chromosome"/>
</dbReference>
<proteinExistence type="predicted"/>
<dbReference type="AlphaFoldDB" id="A0A1B1N790"/>
<name>A0A1B1N790_9BACL</name>
<dbReference type="STRING" id="1462996.AWM70_15460"/>
<evidence type="ECO:0000313" key="2">
    <source>
        <dbReference type="Proteomes" id="UP000092573"/>
    </source>
</evidence>
<dbReference type="OrthoDB" id="2633577at2"/>
<dbReference type="EMBL" id="CP014167">
    <property type="protein sequence ID" value="ANS77271.1"/>
    <property type="molecule type" value="Genomic_DNA"/>
</dbReference>